<comment type="caution">
    <text evidence="2">The sequence shown here is derived from an EMBL/GenBank/DDBJ whole genome shotgun (WGS) entry which is preliminary data.</text>
</comment>
<reference evidence="2" key="1">
    <citation type="submission" date="2021-02" db="EMBL/GenBank/DDBJ databases">
        <authorList>
            <person name="Nowell W R."/>
        </authorList>
    </citation>
    <scope>NUCLEOTIDE SEQUENCE</scope>
</reference>
<protein>
    <submittedName>
        <fullName evidence="2">Uncharacterized protein</fullName>
    </submittedName>
</protein>
<dbReference type="Proteomes" id="UP000663870">
    <property type="component" value="Unassembled WGS sequence"/>
</dbReference>
<gene>
    <name evidence="2" type="ORF">JXQ802_LOCUS38280</name>
    <name evidence="1" type="ORF">PYM288_LOCUS24531</name>
</gene>
<proteinExistence type="predicted"/>
<dbReference type="EMBL" id="CAJNOH010001243">
    <property type="protein sequence ID" value="CAF1194599.1"/>
    <property type="molecule type" value="Genomic_DNA"/>
</dbReference>
<organism evidence="2 3">
    <name type="scientific">Rotaria sordida</name>
    <dbReference type="NCBI Taxonomy" id="392033"/>
    <lineage>
        <taxon>Eukaryota</taxon>
        <taxon>Metazoa</taxon>
        <taxon>Spiralia</taxon>
        <taxon>Gnathifera</taxon>
        <taxon>Rotifera</taxon>
        <taxon>Eurotatoria</taxon>
        <taxon>Bdelloidea</taxon>
        <taxon>Philodinida</taxon>
        <taxon>Philodinidae</taxon>
        <taxon>Rotaria</taxon>
    </lineage>
</organism>
<name>A0A815QJZ9_9BILA</name>
<dbReference type="Proteomes" id="UP000663854">
    <property type="component" value="Unassembled WGS sequence"/>
</dbReference>
<dbReference type="AlphaFoldDB" id="A0A815QJZ9"/>
<evidence type="ECO:0000313" key="2">
    <source>
        <dbReference type="EMBL" id="CAF1462965.1"/>
    </source>
</evidence>
<accession>A0A815QJZ9</accession>
<evidence type="ECO:0000313" key="3">
    <source>
        <dbReference type="Proteomes" id="UP000663870"/>
    </source>
</evidence>
<keyword evidence="3" id="KW-1185">Reference proteome</keyword>
<evidence type="ECO:0000313" key="1">
    <source>
        <dbReference type="EMBL" id="CAF1194599.1"/>
    </source>
</evidence>
<dbReference type="EMBL" id="CAJNOL010002110">
    <property type="protein sequence ID" value="CAF1462965.1"/>
    <property type="molecule type" value="Genomic_DNA"/>
</dbReference>
<sequence>MLDKIIDFLKPWTHVMKRIQSLQISSIHTVTPSLFIINSSLNISQHLSSLSIFKENKVFQVIIELWY</sequence>